<dbReference type="InterPro" id="IPR036691">
    <property type="entry name" value="Endo/exonu/phosph_ase_sf"/>
</dbReference>
<evidence type="ECO:0000313" key="3">
    <source>
        <dbReference type="Proteomes" id="UP000808146"/>
    </source>
</evidence>
<keyword evidence="2" id="KW-0255">Endonuclease</keyword>
<protein>
    <submittedName>
        <fullName evidence="2">Endonuclease/exonuclease/phosphatase family protein</fullName>
    </submittedName>
</protein>
<sequence>MALRVLSWNVEHFRSGGRVKAVADHIKGHDPDVFALYEVENLGVLELMRNHFANYSFHLTDGPEVQEILVGYKGSSRYQATFVQKREFKAYNPSLRPGACLTLYRDSVYLNLLFLHTDSGTDAAAFGNRSEMFDKVWSMKATIDKMAETGHLVVTGDFNTMGLYFPRPAKKNLAVAAAREIEVLGGAGSKASMTLLAKEHSLTFSNGTLESDLDHVLASNGLGVKTLGTRADGVEYQVAVSGWQQLSGARRDDFINNVSDHCALVFDLDF</sequence>
<comment type="caution">
    <text evidence="2">The sequence shown here is derived from an EMBL/GenBank/DDBJ whole genome shotgun (WGS) entry which is preliminary data.</text>
</comment>
<dbReference type="SUPFAM" id="SSF56219">
    <property type="entry name" value="DNase I-like"/>
    <property type="match status" value="1"/>
</dbReference>
<proteinExistence type="predicted"/>
<dbReference type="Gene3D" id="3.60.10.10">
    <property type="entry name" value="Endonuclease/exonuclease/phosphatase"/>
    <property type="match status" value="1"/>
</dbReference>
<organism evidence="2 3">
    <name type="scientific">Candidatus Dechloromonas phosphorivorans</name>
    <dbReference type="NCBI Taxonomy" id="2899244"/>
    <lineage>
        <taxon>Bacteria</taxon>
        <taxon>Pseudomonadati</taxon>
        <taxon>Pseudomonadota</taxon>
        <taxon>Betaproteobacteria</taxon>
        <taxon>Rhodocyclales</taxon>
        <taxon>Azonexaceae</taxon>
        <taxon>Dechloromonas</taxon>
    </lineage>
</organism>
<dbReference type="Pfam" id="PF03372">
    <property type="entry name" value="Exo_endo_phos"/>
    <property type="match status" value="1"/>
</dbReference>
<dbReference type="EMBL" id="JADKBR010000005">
    <property type="protein sequence ID" value="MBK8890092.1"/>
    <property type="molecule type" value="Genomic_DNA"/>
</dbReference>
<keyword evidence="2" id="KW-0540">Nuclease</keyword>
<name>A0A9D7LLK8_9RHOO</name>
<evidence type="ECO:0000313" key="2">
    <source>
        <dbReference type="EMBL" id="MBK8890092.1"/>
    </source>
</evidence>
<dbReference type="InterPro" id="IPR005135">
    <property type="entry name" value="Endo/exonuclease/phosphatase"/>
</dbReference>
<dbReference type="Proteomes" id="UP000808146">
    <property type="component" value="Unassembled WGS sequence"/>
</dbReference>
<feature type="domain" description="Endonuclease/exonuclease/phosphatase" evidence="1">
    <location>
        <begin position="6"/>
        <end position="261"/>
    </location>
</feature>
<keyword evidence="2" id="KW-0378">Hydrolase</keyword>
<gene>
    <name evidence="2" type="ORF">IPN75_06680</name>
</gene>
<dbReference type="GO" id="GO:0004519">
    <property type="term" value="F:endonuclease activity"/>
    <property type="evidence" value="ECO:0007669"/>
    <property type="project" value="UniProtKB-KW"/>
</dbReference>
<dbReference type="AlphaFoldDB" id="A0A9D7LLK8"/>
<accession>A0A9D7LLK8</accession>
<reference evidence="2" key="1">
    <citation type="submission" date="2020-10" db="EMBL/GenBank/DDBJ databases">
        <title>Connecting structure to function with the recovery of over 1000 high-quality activated sludge metagenome-assembled genomes encoding full-length rRNA genes using long-read sequencing.</title>
        <authorList>
            <person name="Singleton C.M."/>
            <person name="Petriglieri F."/>
            <person name="Kristensen J.M."/>
            <person name="Kirkegaard R.H."/>
            <person name="Michaelsen T.Y."/>
            <person name="Andersen M.H."/>
            <person name="Karst S.M."/>
            <person name="Dueholm M.S."/>
            <person name="Nielsen P.H."/>
            <person name="Albertsen M."/>
        </authorList>
    </citation>
    <scope>NUCLEOTIDE SEQUENCE</scope>
    <source>
        <strain evidence="2">OdNE_18-Q3-R46-58_BAT3C.305</strain>
    </source>
</reference>
<evidence type="ECO:0000259" key="1">
    <source>
        <dbReference type="Pfam" id="PF03372"/>
    </source>
</evidence>